<protein>
    <submittedName>
        <fullName evidence="1">16186_t:CDS:1</fullName>
    </submittedName>
</protein>
<reference evidence="1" key="1">
    <citation type="submission" date="2021-06" db="EMBL/GenBank/DDBJ databases">
        <authorList>
            <person name="Kallberg Y."/>
            <person name="Tangrot J."/>
            <person name="Rosling A."/>
        </authorList>
    </citation>
    <scope>NUCLEOTIDE SEQUENCE</scope>
    <source>
        <strain evidence="1">IL203A</strain>
    </source>
</reference>
<evidence type="ECO:0000313" key="1">
    <source>
        <dbReference type="EMBL" id="CAG8754530.1"/>
    </source>
</evidence>
<gene>
    <name evidence="1" type="ORF">DHETER_LOCUS14851</name>
</gene>
<feature type="non-terminal residue" evidence="1">
    <location>
        <position position="1"/>
    </location>
</feature>
<accession>A0ACA9QQE9</accession>
<dbReference type="EMBL" id="CAJVPU010047895">
    <property type="protein sequence ID" value="CAG8754530.1"/>
    <property type="molecule type" value="Genomic_DNA"/>
</dbReference>
<comment type="caution">
    <text evidence="1">The sequence shown here is derived from an EMBL/GenBank/DDBJ whole genome shotgun (WGS) entry which is preliminary data.</text>
</comment>
<sequence>DLRMSTSNTSTRVRCTLCNNKKTFKSKAGLQRHENLKHSNYKEIPAYILLVQAIDQLAAILGDNQ</sequence>
<evidence type="ECO:0000313" key="2">
    <source>
        <dbReference type="Proteomes" id="UP000789702"/>
    </source>
</evidence>
<proteinExistence type="predicted"/>
<dbReference type="Proteomes" id="UP000789702">
    <property type="component" value="Unassembled WGS sequence"/>
</dbReference>
<name>A0ACA9QQE9_9GLOM</name>
<keyword evidence="2" id="KW-1185">Reference proteome</keyword>
<organism evidence="1 2">
    <name type="scientific">Dentiscutata heterogama</name>
    <dbReference type="NCBI Taxonomy" id="1316150"/>
    <lineage>
        <taxon>Eukaryota</taxon>
        <taxon>Fungi</taxon>
        <taxon>Fungi incertae sedis</taxon>
        <taxon>Mucoromycota</taxon>
        <taxon>Glomeromycotina</taxon>
        <taxon>Glomeromycetes</taxon>
        <taxon>Diversisporales</taxon>
        <taxon>Gigasporaceae</taxon>
        <taxon>Dentiscutata</taxon>
    </lineage>
</organism>